<dbReference type="Proteomes" id="UP000182257">
    <property type="component" value="Unassembled WGS sequence"/>
</dbReference>
<protein>
    <submittedName>
        <fullName evidence="1">Uncharacterized protein</fullName>
    </submittedName>
</protein>
<accession>A0A1H4DCA3</accession>
<dbReference type="AlphaFoldDB" id="A0A1H4DCA3"/>
<reference evidence="1 2" key="1">
    <citation type="submission" date="2016-10" db="EMBL/GenBank/DDBJ databases">
        <authorList>
            <person name="de Groot N.N."/>
        </authorList>
    </citation>
    <scope>NUCLEOTIDE SEQUENCE [LARGE SCALE GENOMIC DNA]</scope>
    <source>
        <strain evidence="1 2">D31d</strain>
    </source>
</reference>
<evidence type="ECO:0000313" key="1">
    <source>
        <dbReference type="EMBL" id="SEA70126.1"/>
    </source>
</evidence>
<name>A0A1H4DCA3_XYLRU</name>
<gene>
    <name evidence="1" type="ORF">SAMN05216462_2231</name>
</gene>
<organism evidence="1 2">
    <name type="scientific">Xylanibacter ruminicola</name>
    <name type="common">Prevotella ruminicola</name>
    <dbReference type="NCBI Taxonomy" id="839"/>
    <lineage>
        <taxon>Bacteria</taxon>
        <taxon>Pseudomonadati</taxon>
        <taxon>Bacteroidota</taxon>
        <taxon>Bacteroidia</taxon>
        <taxon>Bacteroidales</taxon>
        <taxon>Prevotellaceae</taxon>
        <taxon>Xylanibacter</taxon>
    </lineage>
</organism>
<dbReference type="EMBL" id="FNRF01000004">
    <property type="protein sequence ID" value="SEA70126.1"/>
    <property type="molecule type" value="Genomic_DNA"/>
</dbReference>
<evidence type="ECO:0000313" key="2">
    <source>
        <dbReference type="Proteomes" id="UP000182257"/>
    </source>
</evidence>
<proteinExistence type="predicted"/>
<dbReference type="OrthoDB" id="32877at171552"/>
<sequence>MNKKTDIKTIQENFHSYWDDRDTGECFLGIAFLLHDEEYTGKELSFDTSNPDKLPTISLNNEYWQVERLKITGEHELELNLIGNGITKKVCISDEEIEKLEAYKLLCAVFDNTEHEKSEGEDYEDVEDFYGWELS</sequence>
<dbReference type="RefSeq" id="WP_074761602.1">
    <property type="nucleotide sequence ID" value="NZ_FNRF01000004.1"/>
</dbReference>